<feature type="transmembrane region" description="Helical" evidence="6">
    <location>
        <begin position="139"/>
        <end position="158"/>
    </location>
</feature>
<proteinExistence type="predicted"/>
<dbReference type="GO" id="GO:0007009">
    <property type="term" value="P:plasma membrane organization"/>
    <property type="evidence" value="ECO:0007669"/>
    <property type="project" value="TreeGrafter"/>
</dbReference>
<evidence type="ECO:0000256" key="4">
    <source>
        <dbReference type="ARBA" id="ARBA00023136"/>
    </source>
</evidence>
<name>A0A553MWK2_9TELE</name>
<gene>
    <name evidence="8" type="ORF">DNTS_023503</name>
</gene>
<dbReference type="SMART" id="SM00724">
    <property type="entry name" value="TLC"/>
    <property type="match status" value="1"/>
</dbReference>
<evidence type="ECO:0000256" key="5">
    <source>
        <dbReference type="PROSITE-ProRule" id="PRU00205"/>
    </source>
</evidence>
<dbReference type="PANTHER" id="PTHR13439">
    <property type="entry name" value="CT120 PROTEIN"/>
    <property type="match status" value="1"/>
</dbReference>
<dbReference type="PROSITE" id="PS50922">
    <property type="entry name" value="TLC"/>
    <property type="match status" value="1"/>
</dbReference>
<feature type="domain" description="TLC" evidence="7">
    <location>
        <begin position="68"/>
        <end position="263"/>
    </location>
</feature>
<feature type="transmembrane region" description="Helical" evidence="6">
    <location>
        <begin position="111"/>
        <end position="132"/>
    </location>
</feature>
<sequence>MKQPGNTWRGTGSHCLREKGAECRMELWLRVVQDHPLVCVLCVSLIFRLLHRLLQMLPRPDGLLAEPWRSWKWKNLSVSLVHSLITGSWALISVIQYPAMVHDLSSTYSPSSYMLVVVSSGYFIADAADIIFSGYAKASWEFLLHHVLVLWCFLFSVFTRRYVAGAVVALFVEVNSVFLHTRLLLNLAKVSHTSLILKANKALNFLTYVMFRLGAQFYITWFLIYHYSSLDFAFYFLTTMMLMNIMILIYFYRLIRSDLLTRQRAQNGVCKLALD</sequence>
<evidence type="ECO:0000313" key="8">
    <source>
        <dbReference type="EMBL" id="TRY57572.1"/>
    </source>
</evidence>
<comment type="subcellular location">
    <subcellularLocation>
        <location evidence="1">Membrane</location>
        <topology evidence="1">Multi-pass membrane protein</topology>
    </subcellularLocation>
</comment>
<dbReference type="GO" id="GO:0071709">
    <property type="term" value="P:membrane assembly"/>
    <property type="evidence" value="ECO:0007669"/>
    <property type="project" value="TreeGrafter"/>
</dbReference>
<keyword evidence="4 5" id="KW-0472">Membrane</keyword>
<evidence type="ECO:0000256" key="6">
    <source>
        <dbReference type="SAM" id="Phobius"/>
    </source>
</evidence>
<keyword evidence="9" id="KW-1185">Reference proteome</keyword>
<keyword evidence="2 5" id="KW-0812">Transmembrane</keyword>
<dbReference type="InterPro" id="IPR006634">
    <property type="entry name" value="TLC-dom"/>
</dbReference>
<dbReference type="Pfam" id="PF03798">
    <property type="entry name" value="TRAM_LAG1_CLN8"/>
    <property type="match status" value="1"/>
</dbReference>
<organism evidence="8 9">
    <name type="scientific">Danionella cerebrum</name>
    <dbReference type="NCBI Taxonomy" id="2873325"/>
    <lineage>
        <taxon>Eukaryota</taxon>
        <taxon>Metazoa</taxon>
        <taxon>Chordata</taxon>
        <taxon>Craniata</taxon>
        <taxon>Vertebrata</taxon>
        <taxon>Euteleostomi</taxon>
        <taxon>Actinopterygii</taxon>
        <taxon>Neopterygii</taxon>
        <taxon>Teleostei</taxon>
        <taxon>Ostariophysi</taxon>
        <taxon>Cypriniformes</taxon>
        <taxon>Danionidae</taxon>
        <taxon>Danioninae</taxon>
        <taxon>Danionella</taxon>
    </lineage>
</organism>
<evidence type="ECO:0000256" key="1">
    <source>
        <dbReference type="ARBA" id="ARBA00004141"/>
    </source>
</evidence>
<protein>
    <recommendedName>
        <fullName evidence="7">TLC domain-containing protein</fullName>
    </recommendedName>
</protein>
<comment type="caution">
    <text evidence="8">The sequence shown here is derived from an EMBL/GenBank/DDBJ whole genome shotgun (WGS) entry which is preliminary data.</text>
</comment>
<evidence type="ECO:0000313" key="9">
    <source>
        <dbReference type="Proteomes" id="UP000316079"/>
    </source>
</evidence>
<dbReference type="GO" id="GO:0055091">
    <property type="term" value="P:phospholipid homeostasis"/>
    <property type="evidence" value="ECO:0007669"/>
    <property type="project" value="TreeGrafter"/>
</dbReference>
<evidence type="ECO:0000256" key="2">
    <source>
        <dbReference type="ARBA" id="ARBA00022692"/>
    </source>
</evidence>
<dbReference type="PANTHER" id="PTHR13439:SF5">
    <property type="entry name" value="TLC DOMAIN-CONTAINING PROTEIN 1"/>
    <property type="match status" value="1"/>
</dbReference>
<dbReference type="AlphaFoldDB" id="A0A553MWK2"/>
<dbReference type="Proteomes" id="UP000316079">
    <property type="component" value="Unassembled WGS sequence"/>
</dbReference>
<dbReference type="EMBL" id="SRMA01027233">
    <property type="protein sequence ID" value="TRY57572.1"/>
    <property type="molecule type" value="Genomic_DNA"/>
</dbReference>
<accession>A0A553MWK2</accession>
<evidence type="ECO:0000256" key="3">
    <source>
        <dbReference type="ARBA" id="ARBA00022989"/>
    </source>
</evidence>
<dbReference type="InterPro" id="IPR050846">
    <property type="entry name" value="TLCD"/>
</dbReference>
<feature type="transmembrane region" description="Helical" evidence="6">
    <location>
        <begin position="164"/>
        <end position="185"/>
    </location>
</feature>
<evidence type="ECO:0000259" key="7">
    <source>
        <dbReference type="PROSITE" id="PS50922"/>
    </source>
</evidence>
<reference evidence="8 9" key="1">
    <citation type="journal article" date="2019" name="Sci. Data">
        <title>Hybrid genome assembly and annotation of Danionella translucida.</title>
        <authorList>
            <person name="Kadobianskyi M."/>
            <person name="Schulze L."/>
            <person name="Schuelke M."/>
            <person name="Judkewitz B."/>
        </authorList>
    </citation>
    <scope>NUCLEOTIDE SEQUENCE [LARGE SCALE GENOMIC DNA]</scope>
    <source>
        <strain evidence="8 9">Bolton</strain>
    </source>
</reference>
<dbReference type="EMBL" id="SRMA01027233">
    <property type="protein sequence ID" value="TRY57571.1"/>
    <property type="molecule type" value="Genomic_DNA"/>
</dbReference>
<dbReference type="GO" id="GO:0005886">
    <property type="term" value="C:plasma membrane"/>
    <property type="evidence" value="ECO:0007669"/>
    <property type="project" value="TreeGrafter"/>
</dbReference>
<feature type="transmembrane region" description="Helical" evidence="6">
    <location>
        <begin position="232"/>
        <end position="252"/>
    </location>
</feature>
<dbReference type="GO" id="GO:0097035">
    <property type="term" value="P:regulation of membrane lipid distribution"/>
    <property type="evidence" value="ECO:0007669"/>
    <property type="project" value="TreeGrafter"/>
</dbReference>
<reference evidence="8" key="2">
    <citation type="submission" date="2019-04" db="EMBL/GenBank/DDBJ databases">
        <authorList>
            <person name="Kadobianskyi M."/>
            <person name="Schulze L."/>
            <person name="Schuelke M."/>
            <person name="Judkewitz B."/>
        </authorList>
    </citation>
    <scope>NUCLEOTIDE SEQUENCE</scope>
    <source>
        <strain evidence="8">Bolton</strain>
        <tissue evidence="8">Whole-body</tissue>
    </source>
</reference>
<feature type="transmembrane region" description="Helical" evidence="6">
    <location>
        <begin position="75"/>
        <end position="99"/>
    </location>
</feature>
<keyword evidence="3 6" id="KW-1133">Transmembrane helix</keyword>
<feature type="transmembrane region" description="Helical" evidence="6">
    <location>
        <begin position="205"/>
        <end position="226"/>
    </location>
</feature>